<keyword evidence="10" id="KW-1185">Reference proteome</keyword>
<dbReference type="AlphaFoldDB" id="A0A9P0JLT7"/>
<dbReference type="EC" id="3.1.3.2" evidence="3"/>
<name>A0A9P0JLT7_ACAOB</name>
<keyword evidence="6" id="KW-1015">Disulfide bond</keyword>
<dbReference type="PANTHER" id="PTHR11567:SF211">
    <property type="entry name" value="PROSTATIC ACID PHOSPHATASE"/>
    <property type="match status" value="1"/>
</dbReference>
<reference evidence="9" key="1">
    <citation type="submission" date="2022-03" db="EMBL/GenBank/DDBJ databases">
        <authorList>
            <person name="Sayadi A."/>
        </authorList>
    </citation>
    <scope>NUCLEOTIDE SEQUENCE</scope>
</reference>
<evidence type="ECO:0000256" key="4">
    <source>
        <dbReference type="ARBA" id="ARBA00022729"/>
    </source>
</evidence>
<dbReference type="SUPFAM" id="SSF53254">
    <property type="entry name" value="Phosphoglycerate mutase-like"/>
    <property type="match status" value="1"/>
</dbReference>
<dbReference type="Proteomes" id="UP001152888">
    <property type="component" value="Unassembled WGS sequence"/>
</dbReference>
<evidence type="ECO:0000313" key="10">
    <source>
        <dbReference type="Proteomes" id="UP001152888"/>
    </source>
</evidence>
<dbReference type="Pfam" id="PF00328">
    <property type="entry name" value="His_Phos_2"/>
    <property type="match status" value="1"/>
</dbReference>
<sequence>MAGLVARVLVLSVLGLLATSEGNDEKDELVATALLFRHGDRGPLESFPNDKYFDKKYWPKGFGQMLNVGKLRAYELGKYIRHRYRTFLANEYKFEEIHVISSDVDRAIMTAESMLAGLYPPPKEDIWFEHLLWEPIPVHTIPYEYDSFINMKAKCPHYDALYGKVTQMVFQELRERYQDIFSTIIENTGWEDIDVDSIKTIVGTMYVYSMHNASYIPEWYNKMNHKHLKHLAGVAFAVPTYTKEIQRLTSGTFYNYLVNYLDGVIQGERPKFLVISGHDTTVASVLNTIDCYDYEPPEFTAMVFWEVYKAKDGTYRLDLLYKKNSTSDAEPIRIDNCKTSFTYDEFKATVAPILINVDQWKHECSATGRATAAVAGSTGTRQFSFLIMSAVVLFLNNFA</sequence>
<keyword evidence="5" id="KW-0378">Hydrolase</keyword>
<comment type="catalytic activity">
    <reaction evidence="1">
        <text>a phosphate monoester + H2O = an alcohol + phosphate</text>
        <dbReference type="Rhea" id="RHEA:15017"/>
        <dbReference type="ChEBI" id="CHEBI:15377"/>
        <dbReference type="ChEBI" id="CHEBI:30879"/>
        <dbReference type="ChEBI" id="CHEBI:43474"/>
        <dbReference type="ChEBI" id="CHEBI:67140"/>
        <dbReference type="EC" id="3.1.3.2"/>
    </reaction>
</comment>
<comment type="caution">
    <text evidence="9">The sequence shown here is derived from an EMBL/GenBank/DDBJ whole genome shotgun (WGS) entry which is preliminary data.</text>
</comment>
<dbReference type="PROSITE" id="PS00778">
    <property type="entry name" value="HIS_ACID_PHOSPHAT_2"/>
    <property type="match status" value="1"/>
</dbReference>
<proteinExistence type="inferred from homology"/>
<dbReference type="PANTHER" id="PTHR11567">
    <property type="entry name" value="ACID PHOSPHATASE-RELATED"/>
    <property type="match status" value="1"/>
</dbReference>
<evidence type="ECO:0000256" key="1">
    <source>
        <dbReference type="ARBA" id="ARBA00000032"/>
    </source>
</evidence>
<organism evidence="9 10">
    <name type="scientific">Acanthoscelides obtectus</name>
    <name type="common">Bean weevil</name>
    <name type="synonym">Bruchus obtectus</name>
    <dbReference type="NCBI Taxonomy" id="200917"/>
    <lineage>
        <taxon>Eukaryota</taxon>
        <taxon>Metazoa</taxon>
        <taxon>Ecdysozoa</taxon>
        <taxon>Arthropoda</taxon>
        <taxon>Hexapoda</taxon>
        <taxon>Insecta</taxon>
        <taxon>Pterygota</taxon>
        <taxon>Neoptera</taxon>
        <taxon>Endopterygota</taxon>
        <taxon>Coleoptera</taxon>
        <taxon>Polyphaga</taxon>
        <taxon>Cucujiformia</taxon>
        <taxon>Chrysomeloidea</taxon>
        <taxon>Chrysomelidae</taxon>
        <taxon>Bruchinae</taxon>
        <taxon>Bruchini</taxon>
        <taxon>Acanthoscelides</taxon>
    </lineage>
</organism>
<dbReference type="InterPro" id="IPR000560">
    <property type="entry name" value="His_Pase_clade-2"/>
</dbReference>
<dbReference type="InterPro" id="IPR033379">
    <property type="entry name" value="Acid_Pase_AS"/>
</dbReference>
<dbReference type="CDD" id="cd07061">
    <property type="entry name" value="HP_HAP_like"/>
    <property type="match status" value="1"/>
</dbReference>
<evidence type="ECO:0000313" key="9">
    <source>
        <dbReference type="EMBL" id="CAH1956934.1"/>
    </source>
</evidence>
<protein>
    <recommendedName>
        <fullName evidence="3">acid phosphatase</fullName>
        <ecNumber evidence="3">3.1.3.2</ecNumber>
    </recommendedName>
</protein>
<dbReference type="OrthoDB" id="5821688at2759"/>
<dbReference type="Gene3D" id="3.40.50.1240">
    <property type="entry name" value="Phosphoglycerate mutase-like"/>
    <property type="match status" value="1"/>
</dbReference>
<feature type="chain" id="PRO_5040376658" description="acid phosphatase" evidence="8">
    <location>
        <begin position="23"/>
        <end position="399"/>
    </location>
</feature>
<dbReference type="InterPro" id="IPR029033">
    <property type="entry name" value="His_PPase_superfam"/>
</dbReference>
<comment type="similarity">
    <text evidence="2">Belongs to the histidine acid phosphatase family.</text>
</comment>
<keyword evidence="4 8" id="KW-0732">Signal</keyword>
<keyword evidence="7" id="KW-0325">Glycoprotein</keyword>
<accession>A0A9P0JLT7</accession>
<evidence type="ECO:0000256" key="7">
    <source>
        <dbReference type="ARBA" id="ARBA00023180"/>
    </source>
</evidence>
<gene>
    <name evidence="9" type="ORF">ACAOBT_LOCUS1804</name>
</gene>
<dbReference type="InterPro" id="IPR050645">
    <property type="entry name" value="Histidine_acid_phosphatase"/>
</dbReference>
<evidence type="ECO:0000256" key="6">
    <source>
        <dbReference type="ARBA" id="ARBA00023157"/>
    </source>
</evidence>
<evidence type="ECO:0000256" key="3">
    <source>
        <dbReference type="ARBA" id="ARBA00012646"/>
    </source>
</evidence>
<dbReference type="EMBL" id="CAKOFQ010006668">
    <property type="protein sequence ID" value="CAH1956934.1"/>
    <property type="molecule type" value="Genomic_DNA"/>
</dbReference>
<evidence type="ECO:0000256" key="2">
    <source>
        <dbReference type="ARBA" id="ARBA00005375"/>
    </source>
</evidence>
<evidence type="ECO:0000256" key="8">
    <source>
        <dbReference type="SAM" id="SignalP"/>
    </source>
</evidence>
<dbReference type="GO" id="GO:0003993">
    <property type="term" value="F:acid phosphatase activity"/>
    <property type="evidence" value="ECO:0007669"/>
    <property type="project" value="UniProtKB-EC"/>
</dbReference>
<feature type="signal peptide" evidence="8">
    <location>
        <begin position="1"/>
        <end position="22"/>
    </location>
</feature>
<evidence type="ECO:0000256" key="5">
    <source>
        <dbReference type="ARBA" id="ARBA00022801"/>
    </source>
</evidence>